<dbReference type="EMBL" id="HBNR01040866">
    <property type="protein sequence ID" value="CAE4599544.1"/>
    <property type="molecule type" value="Transcribed_RNA"/>
</dbReference>
<sequence>MVQPPPRQQQWQQEREGPRGSEPGLARAHSQLLPPPPPPPPPPLSTVGSATGQQGPYGPVASAGTLDLAGPAQPAQAAAGQRPGEPQVPAQALGRPAAGSDIVTLNVGGEKTVQRRRSTLCAAEGSLLASRFGGRARQGGLWRYEPDDGNAIGIRAGPAVSAARTGNKLFPGEVFSVSQEQAGEDGILYLKLADGRGWVFDRKPEVGVMCIRHEEGELDNRGRYFINYSPEVFMPLLDYLGMRETEGAQKPVPLPRGPEHARPEFEAMLRALGVFAPHAGDDEDGGTRHRRLDALSTPYASAAWWARGLAFELRAGARALGLLALEVAAAIAPEGAGPATSLGCSVHAREGMLTEQIRQPGAWQEVGRGRLLHRCASRLELVRPMVVRPGVPQCLYIFADEAGPGSGVIFGAPFAGGVSVASDDLQVCAGHFSTGFDDFSAGAFYPFSGSLEYVLLE</sequence>
<feature type="compositionally biased region" description="Pro residues" evidence="1">
    <location>
        <begin position="33"/>
        <end position="44"/>
    </location>
</feature>
<dbReference type="AlphaFoldDB" id="A0A7S4VI64"/>
<accession>A0A7S4VI64</accession>
<feature type="compositionally biased region" description="Low complexity" evidence="1">
    <location>
        <begin position="69"/>
        <end position="84"/>
    </location>
</feature>
<reference evidence="2" key="1">
    <citation type="submission" date="2021-01" db="EMBL/GenBank/DDBJ databases">
        <authorList>
            <person name="Corre E."/>
            <person name="Pelletier E."/>
            <person name="Niang G."/>
            <person name="Scheremetjew M."/>
            <person name="Finn R."/>
            <person name="Kale V."/>
            <person name="Holt S."/>
            <person name="Cochrane G."/>
            <person name="Meng A."/>
            <person name="Brown T."/>
            <person name="Cohen L."/>
        </authorList>
    </citation>
    <scope>NUCLEOTIDE SEQUENCE</scope>
    <source>
        <strain evidence="2">CCMP3105</strain>
    </source>
</reference>
<gene>
    <name evidence="2" type="ORF">AMON00008_LOCUS28332</name>
</gene>
<dbReference type="Gene3D" id="3.30.710.10">
    <property type="entry name" value="Potassium Channel Kv1.1, Chain A"/>
    <property type="match status" value="1"/>
</dbReference>
<feature type="region of interest" description="Disordered" evidence="1">
    <location>
        <begin position="1"/>
        <end position="96"/>
    </location>
</feature>
<name>A0A7S4VI64_9DINO</name>
<evidence type="ECO:0000256" key="1">
    <source>
        <dbReference type="SAM" id="MobiDB-lite"/>
    </source>
</evidence>
<protein>
    <submittedName>
        <fullName evidence="2">Uncharacterized protein</fullName>
    </submittedName>
</protein>
<dbReference type="InterPro" id="IPR011333">
    <property type="entry name" value="SKP1/BTB/POZ_sf"/>
</dbReference>
<organism evidence="2">
    <name type="scientific">Alexandrium monilatum</name>
    <dbReference type="NCBI Taxonomy" id="311494"/>
    <lineage>
        <taxon>Eukaryota</taxon>
        <taxon>Sar</taxon>
        <taxon>Alveolata</taxon>
        <taxon>Dinophyceae</taxon>
        <taxon>Gonyaulacales</taxon>
        <taxon>Pyrocystaceae</taxon>
        <taxon>Alexandrium</taxon>
    </lineage>
</organism>
<proteinExistence type="predicted"/>
<evidence type="ECO:0000313" key="2">
    <source>
        <dbReference type="EMBL" id="CAE4599544.1"/>
    </source>
</evidence>